<proteinExistence type="predicted"/>
<keyword evidence="7" id="KW-0067">ATP-binding</keyword>
<comment type="catalytic activity">
    <reaction evidence="1">
        <text>ATP + protein L-histidine = ADP + protein N-phospho-L-histidine.</text>
        <dbReference type="EC" id="2.7.13.3"/>
    </reaction>
</comment>
<comment type="caution">
    <text evidence="11">The sequence shown here is derived from an EMBL/GenBank/DDBJ whole genome shotgun (WGS) entry which is preliminary data.</text>
</comment>
<dbReference type="InterPro" id="IPR011990">
    <property type="entry name" value="TPR-like_helical_dom_sf"/>
</dbReference>
<dbReference type="Gene3D" id="3.30.565.10">
    <property type="entry name" value="Histidine kinase-like ATPase, C-terminal domain"/>
    <property type="match status" value="1"/>
</dbReference>
<keyword evidence="12" id="KW-1185">Reference proteome</keyword>
<feature type="domain" description="Signal transduction histidine kinase subgroup 2 dimerisation and phosphoacceptor" evidence="9">
    <location>
        <begin position="389"/>
        <end position="461"/>
    </location>
</feature>
<dbReference type="InterPro" id="IPR036890">
    <property type="entry name" value="HATPase_C_sf"/>
</dbReference>
<feature type="transmembrane region" description="Helical" evidence="8">
    <location>
        <begin position="350"/>
        <end position="370"/>
    </location>
</feature>
<evidence type="ECO:0000256" key="2">
    <source>
        <dbReference type="ARBA" id="ARBA00012438"/>
    </source>
</evidence>
<keyword evidence="4 11" id="KW-0808">Transferase</keyword>
<dbReference type="Gene3D" id="3.30.450.20">
    <property type="entry name" value="PAS domain"/>
    <property type="match status" value="1"/>
</dbReference>
<keyword evidence="8" id="KW-0472">Membrane</keyword>
<evidence type="ECO:0000256" key="8">
    <source>
        <dbReference type="SAM" id="Phobius"/>
    </source>
</evidence>
<dbReference type="RefSeq" id="WP_379851445.1">
    <property type="nucleotide sequence ID" value="NZ_JBHSMA010000025.1"/>
</dbReference>
<keyword evidence="3" id="KW-0597">Phosphoprotein</keyword>
<dbReference type="SUPFAM" id="SSF48452">
    <property type="entry name" value="TPR-like"/>
    <property type="match status" value="2"/>
</dbReference>
<dbReference type="Pfam" id="PF13581">
    <property type="entry name" value="HATPase_c_2"/>
    <property type="match status" value="1"/>
</dbReference>
<dbReference type="EMBL" id="JBHSMA010000025">
    <property type="protein sequence ID" value="MFC5413175.1"/>
    <property type="molecule type" value="Genomic_DNA"/>
</dbReference>
<dbReference type="InterPro" id="IPR011495">
    <property type="entry name" value="Sig_transdc_His_kin_sub2_dim/P"/>
</dbReference>
<reference evidence="12" key="1">
    <citation type="journal article" date="2019" name="Int. J. Syst. Evol. Microbiol.">
        <title>The Global Catalogue of Microorganisms (GCM) 10K type strain sequencing project: providing services to taxonomists for standard genome sequencing and annotation.</title>
        <authorList>
            <consortium name="The Broad Institute Genomics Platform"/>
            <consortium name="The Broad Institute Genome Sequencing Center for Infectious Disease"/>
            <person name="Wu L."/>
            <person name="Ma J."/>
        </authorList>
    </citation>
    <scope>NUCLEOTIDE SEQUENCE [LARGE SCALE GENOMIC DNA]</scope>
    <source>
        <strain evidence="12">CCUG 55250</strain>
    </source>
</reference>
<dbReference type="EC" id="2.7.13.3" evidence="2"/>
<dbReference type="PANTHER" id="PTHR41523:SF8">
    <property type="entry name" value="ETHYLENE RESPONSE SENSOR PROTEIN"/>
    <property type="match status" value="1"/>
</dbReference>
<organism evidence="11 12">
    <name type="scientific">Larkinella bovis</name>
    <dbReference type="NCBI Taxonomy" id="683041"/>
    <lineage>
        <taxon>Bacteria</taxon>
        <taxon>Pseudomonadati</taxon>
        <taxon>Bacteroidota</taxon>
        <taxon>Cytophagia</taxon>
        <taxon>Cytophagales</taxon>
        <taxon>Spirosomataceae</taxon>
        <taxon>Larkinella</taxon>
    </lineage>
</organism>
<dbReference type="GO" id="GO:0004673">
    <property type="term" value="F:protein histidine kinase activity"/>
    <property type="evidence" value="ECO:0007669"/>
    <property type="project" value="UniProtKB-EC"/>
</dbReference>
<sequence length="581" mass="66849">MFSTLCRHGVFLVRQLVWCGILLPAMGQKVVPLKLQTEKLLFADSVYRAAIVQNDTVQLAEAAYLYGKIYNAAGDYLTSQRFFFRALGKLEPRGDSYELGRLYHRLYIIENEQQHYKEAYQYARLSMDVFQRIKSEKGLMRSYNALADLHAYGLPRIEQKENKSSFYDSTLHYFRKAEQIAYKRKDSLAIAVTSNYLGFYLWNVRKSPLAIPYMETALAIYTKLAKDAIRISIMLQLASVYTTLNRPNQAWSLLREAQQLSESSQVQEHIQLQLLEQTYIAYYQNAHNWKRAFEHAQKLAKLEKNVLMADREGAVSRLNVEYDLEKKENLLKTQKKELILRSKILTIQQWFIGAVLVLVAVSGTLCVFFFRLNRKYKRISDQNVVLVKEQNHRVKNNLQVISSLLSLQSNRLEDATARKAVEESKLRVSAMAILHRRLYDGDKLATVKLAEFITELVESVLLTFGFSTAEIEYTIDPIELPADQAMPIGLIVNELITNTCKYAFMNHPNPVLQISCCQQANRIVLSVSDNGPGFLPSFQNEKVSSVRTFGLRLIQMQVEQLQGVYQFTAHAGSQFRMEFKC</sequence>
<evidence type="ECO:0000256" key="3">
    <source>
        <dbReference type="ARBA" id="ARBA00022553"/>
    </source>
</evidence>
<evidence type="ECO:0000256" key="4">
    <source>
        <dbReference type="ARBA" id="ARBA00022679"/>
    </source>
</evidence>
<evidence type="ECO:0000256" key="5">
    <source>
        <dbReference type="ARBA" id="ARBA00022741"/>
    </source>
</evidence>
<evidence type="ECO:0000256" key="6">
    <source>
        <dbReference type="ARBA" id="ARBA00022777"/>
    </source>
</evidence>
<dbReference type="Pfam" id="PF07568">
    <property type="entry name" value="HisKA_2"/>
    <property type="match status" value="1"/>
</dbReference>
<keyword evidence="6 11" id="KW-0418">Kinase</keyword>
<evidence type="ECO:0000313" key="11">
    <source>
        <dbReference type="EMBL" id="MFC5413175.1"/>
    </source>
</evidence>
<gene>
    <name evidence="11" type="ORF">ACFPMF_27890</name>
</gene>
<protein>
    <recommendedName>
        <fullName evidence="2">histidine kinase</fullName>
        <ecNumber evidence="2">2.7.13.3</ecNumber>
    </recommendedName>
</protein>
<keyword evidence="8" id="KW-0812">Transmembrane</keyword>
<evidence type="ECO:0000256" key="1">
    <source>
        <dbReference type="ARBA" id="ARBA00000085"/>
    </source>
</evidence>
<evidence type="ECO:0000259" key="10">
    <source>
        <dbReference type="Pfam" id="PF13581"/>
    </source>
</evidence>
<evidence type="ECO:0000256" key="7">
    <source>
        <dbReference type="ARBA" id="ARBA00022840"/>
    </source>
</evidence>
<keyword evidence="5" id="KW-0547">Nucleotide-binding</keyword>
<dbReference type="PANTHER" id="PTHR41523">
    <property type="entry name" value="TWO-COMPONENT SYSTEM SENSOR PROTEIN"/>
    <property type="match status" value="1"/>
</dbReference>
<dbReference type="Proteomes" id="UP001596106">
    <property type="component" value="Unassembled WGS sequence"/>
</dbReference>
<accession>A0ABW0ILB5</accession>
<name>A0ABW0ILB5_9BACT</name>
<keyword evidence="8" id="KW-1133">Transmembrane helix</keyword>
<dbReference type="InterPro" id="IPR003594">
    <property type="entry name" value="HATPase_dom"/>
</dbReference>
<feature type="domain" description="Histidine kinase/HSP90-like ATPase" evidence="10">
    <location>
        <begin position="478"/>
        <end position="560"/>
    </location>
</feature>
<evidence type="ECO:0000313" key="12">
    <source>
        <dbReference type="Proteomes" id="UP001596106"/>
    </source>
</evidence>
<dbReference type="Gene3D" id="1.25.40.10">
    <property type="entry name" value="Tetratricopeptide repeat domain"/>
    <property type="match status" value="2"/>
</dbReference>
<evidence type="ECO:0000259" key="9">
    <source>
        <dbReference type="Pfam" id="PF07568"/>
    </source>
</evidence>
<dbReference type="SUPFAM" id="SSF55874">
    <property type="entry name" value="ATPase domain of HSP90 chaperone/DNA topoisomerase II/histidine kinase"/>
    <property type="match status" value="1"/>
</dbReference>